<evidence type="ECO:0000313" key="3">
    <source>
        <dbReference type="Proteomes" id="UP000076580"/>
    </source>
</evidence>
<keyword evidence="3" id="KW-1185">Reference proteome</keyword>
<proteinExistence type="predicted"/>
<sequence length="513" mass="57990">MNIQTASNVLGGTLSVELVIEIFLNITSIRDLGHLFTASRFLYRCFLSRKRQIIFAVLQNELGPVLTDARFLERFPYKGPEQAYQPSEHRDWIHDMTARYMGMLSRGADDPRREDAHTLPTADELDALCFTLSAMNFLSDVYFAAQRRCFGGAVAAAAPPSRTERLRVLRAFYRRQIVCNAWAPKMGDSIWTHQDSVAISNTNGDNGVRLGLFAAFEPWELQQIEHVHVFVIHLCTALVLASERHDGEVFGALFVCPMQLALYMWTHPTVQEAAMADLPWSWQPPGRGGGGDVESVAMQYRDGLCCLGLGWQFYLRERLPDPVRDWREAEERIEFTGDDVDLPPFGWVHLLNGRYVSWFGEGLQCVAGAGVTEGNGLEEVKSNLVLWRESGFALWDRSRVEAMVQLGRWRHLQAGWILSDANAIVPWGQQDSGLVVLVDRDAEEAAESRVSVWNRRDLNRVVQTFRRQRFTPPEWRTRPGVSSQLDSGSHQDSTSDSDSEEDSEESGYESEAS</sequence>
<protein>
    <submittedName>
        <fullName evidence="2">Uncharacterized protein</fullName>
    </submittedName>
</protein>
<evidence type="ECO:0000313" key="2">
    <source>
        <dbReference type="EMBL" id="KYK61936.1"/>
    </source>
</evidence>
<feature type="compositionally biased region" description="Acidic residues" evidence="1">
    <location>
        <begin position="495"/>
        <end position="513"/>
    </location>
</feature>
<gene>
    <name evidence="2" type="ORF">DCS_03081</name>
</gene>
<comment type="caution">
    <text evidence="2">The sequence shown here is derived from an EMBL/GenBank/DDBJ whole genome shotgun (WGS) entry which is preliminary data.</text>
</comment>
<organism evidence="2 3">
    <name type="scientific">Drechmeria coniospora</name>
    <name type="common">Nematophagous fungus</name>
    <name type="synonym">Meria coniospora</name>
    <dbReference type="NCBI Taxonomy" id="98403"/>
    <lineage>
        <taxon>Eukaryota</taxon>
        <taxon>Fungi</taxon>
        <taxon>Dikarya</taxon>
        <taxon>Ascomycota</taxon>
        <taxon>Pezizomycotina</taxon>
        <taxon>Sordariomycetes</taxon>
        <taxon>Hypocreomycetidae</taxon>
        <taxon>Hypocreales</taxon>
        <taxon>Ophiocordycipitaceae</taxon>
        <taxon>Drechmeria</taxon>
    </lineage>
</organism>
<evidence type="ECO:0000256" key="1">
    <source>
        <dbReference type="SAM" id="MobiDB-lite"/>
    </source>
</evidence>
<dbReference type="InParanoid" id="A0A151GXW9"/>
<dbReference type="RefSeq" id="XP_040661288.1">
    <property type="nucleotide sequence ID" value="XM_040800405.1"/>
</dbReference>
<dbReference type="GeneID" id="63715724"/>
<dbReference type="Proteomes" id="UP000076580">
    <property type="component" value="Chromosome 01"/>
</dbReference>
<dbReference type="EMBL" id="LAYC01000001">
    <property type="protein sequence ID" value="KYK61936.1"/>
    <property type="molecule type" value="Genomic_DNA"/>
</dbReference>
<accession>A0A151GXW9</accession>
<dbReference type="AlphaFoldDB" id="A0A151GXW9"/>
<reference evidence="2 3" key="1">
    <citation type="journal article" date="2016" name="Sci. Rep.">
        <title>Insights into Adaptations to a Near-Obligate Nematode Endoparasitic Lifestyle from the Finished Genome of Drechmeria coniospora.</title>
        <authorList>
            <person name="Zhang L."/>
            <person name="Zhou Z."/>
            <person name="Guo Q."/>
            <person name="Fokkens L."/>
            <person name="Miskei M."/>
            <person name="Pocsi I."/>
            <person name="Zhang W."/>
            <person name="Chen M."/>
            <person name="Wang L."/>
            <person name="Sun Y."/>
            <person name="Donzelli B.G."/>
            <person name="Gibson D.M."/>
            <person name="Nelson D.R."/>
            <person name="Luo J.G."/>
            <person name="Rep M."/>
            <person name="Liu H."/>
            <person name="Yang S."/>
            <person name="Wang J."/>
            <person name="Krasnoff S.B."/>
            <person name="Xu Y."/>
            <person name="Molnar I."/>
            <person name="Lin M."/>
        </authorList>
    </citation>
    <scope>NUCLEOTIDE SEQUENCE [LARGE SCALE GENOMIC DNA]</scope>
    <source>
        <strain evidence="2 3">ARSEF 6962</strain>
    </source>
</reference>
<feature type="region of interest" description="Disordered" evidence="1">
    <location>
        <begin position="473"/>
        <end position="513"/>
    </location>
</feature>
<name>A0A151GXW9_DRECN</name>